<evidence type="ECO:0000256" key="9">
    <source>
        <dbReference type="ARBA" id="ARBA00023136"/>
    </source>
</evidence>
<evidence type="ECO:0000256" key="11">
    <source>
        <dbReference type="SAM" id="Coils"/>
    </source>
</evidence>
<keyword evidence="5" id="KW-1134">Transmembrane beta strand</keyword>
<dbReference type="InterPro" id="IPR008635">
    <property type="entry name" value="Coiled_stalk_dom"/>
</dbReference>
<accession>A0ABS2GHR1</accession>
<evidence type="ECO:0000256" key="8">
    <source>
        <dbReference type="ARBA" id="ARBA00022927"/>
    </source>
</evidence>
<dbReference type="InterPro" id="IPR011049">
    <property type="entry name" value="Serralysin-like_metalloprot_C"/>
</dbReference>
<feature type="region of interest" description="Disordered" evidence="12">
    <location>
        <begin position="2450"/>
        <end position="2471"/>
    </location>
</feature>
<evidence type="ECO:0000256" key="1">
    <source>
        <dbReference type="ARBA" id="ARBA00004241"/>
    </source>
</evidence>
<evidence type="ECO:0000256" key="5">
    <source>
        <dbReference type="ARBA" id="ARBA00022452"/>
    </source>
</evidence>
<reference evidence="15 16" key="1">
    <citation type="journal article" date="2021" name="Sci. Rep.">
        <title>The distribution of antibiotic resistance genes in chicken gut microbiota commensals.</title>
        <authorList>
            <person name="Juricova H."/>
            <person name="Matiasovicova J."/>
            <person name="Kubasova T."/>
            <person name="Cejkova D."/>
            <person name="Rychlik I."/>
        </authorList>
    </citation>
    <scope>NUCLEOTIDE SEQUENCE [LARGE SCALE GENOMIC DNA]</scope>
    <source>
        <strain evidence="15 16">An537</strain>
    </source>
</reference>
<protein>
    <submittedName>
        <fullName evidence="15">YadA-like family protein</fullName>
    </submittedName>
</protein>
<dbReference type="InterPro" id="IPR045584">
    <property type="entry name" value="Pilin-like"/>
</dbReference>
<comment type="similarity">
    <text evidence="3">Belongs to the autotransporter-2 (AT-2) (TC 1.B.40) family.</text>
</comment>
<evidence type="ECO:0000256" key="10">
    <source>
        <dbReference type="ARBA" id="ARBA00023237"/>
    </source>
</evidence>
<feature type="compositionally biased region" description="Polar residues" evidence="12">
    <location>
        <begin position="1379"/>
        <end position="1395"/>
    </location>
</feature>
<feature type="compositionally biased region" description="Basic and acidic residues" evidence="12">
    <location>
        <begin position="1364"/>
        <end position="1373"/>
    </location>
</feature>
<evidence type="ECO:0000256" key="2">
    <source>
        <dbReference type="ARBA" id="ARBA00004442"/>
    </source>
</evidence>
<feature type="non-terminal residue" evidence="15">
    <location>
        <position position="1"/>
    </location>
</feature>
<feature type="domain" description="Trimeric autotransporter adhesin YadA-like stalk" evidence="14">
    <location>
        <begin position="2684"/>
        <end position="2723"/>
    </location>
</feature>
<feature type="domain" description="Trimeric autotransporter adhesin YadA-like stalk" evidence="14">
    <location>
        <begin position="262"/>
        <end position="299"/>
    </location>
</feature>
<keyword evidence="10" id="KW-0998">Cell outer membrane</keyword>
<evidence type="ECO:0000256" key="4">
    <source>
        <dbReference type="ARBA" id="ARBA00022448"/>
    </source>
</evidence>
<keyword evidence="4" id="KW-0813">Transport</keyword>
<keyword evidence="16" id="KW-1185">Reference proteome</keyword>
<feature type="region of interest" description="Disordered" evidence="12">
    <location>
        <begin position="1975"/>
        <end position="2083"/>
    </location>
</feature>
<gene>
    <name evidence="15" type="ORF">H6A01_10345</name>
</gene>
<dbReference type="Gene3D" id="3.30.1300.30">
    <property type="entry name" value="GSPII I/J protein-like"/>
    <property type="match status" value="1"/>
</dbReference>
<keyword evidence="8" id="KW-0653">Protein transport</keyword>
<evidence type="ECO:0000256" key="12">
    <source>
        <dbReference type="SAM" id="MobiDB-lite"/>
    </source>
</evidence>
<dbReference type="Proteomes" id="UP000707138">
    <property type="component" value="Unassembled WGS sequence"/>
</dbReference>
<dbReference type="Pfam" id="PF05662">
    <property type="entry name" value="YadA_stalk"/>
    <property type="match status" value="2"/>
</dbReference>
<dbReference type="Pfam" id="PF03895">
    <property type="entry name" value="YadA_anchor"/>
    <property type="match status" value="1"/>
</dbReference>
<feature type="compositionally biased region" description="Polar residues" evidence="12">
    <location>
        <begin position="2031"/>
        <end position="2040"/>
    </location>
</feature>
<dbReference type="InterPro" id="IPR005594">
    <property type="entry name" value="YadA_C"/>
</dbReference>
<comment type="subcellular location">
    <subcellularLocation>
        <location evidence="2">Cell outer membrane</location>
    </subcellularLocation>
    <subcellularLocation>
        <location evidence="1">Cell surface</location>
    </subcellularLocation>
</comment>
<keyword evidence="9" id="KW-0472">Membrane</keyword>
<sequence length="2864" mass="297941">VVSNGSDTLTIKLAKQLTGLDSATYTSPTTKTDDGDATSTMKVDGNGIRFVGDKDTVKNDAPSLTTDGIDGGNKQITNIGSGFKNGTTSVTIDDIKNPSDALKDSNVWNNAVNVGDLKNIIDTGFKLNTSGQPAKPGASTVKIGDTIQVVDGKNTTVSAITHPDTGVHEFHIDVTGLPVTYTATETDGEGKPTGTPVDVTKTKDGYQKADGTPLIKINENGKDVYYTADQLDNNVPKSGAKGLTITDNIRLINPKDGTGATKITNVAAGTDDTDAVNVSQLKEMAAGASTEVTGTGKAIVTSKKGDAGRTVYNVHVDPVVEVQSKDGSEVTRGGDGKYYKSRDIADKVYVPNADGNGGNWYNKTDVTDGKPNTGANPQTPVALKQSDIKTSLVNPNAGVDPTSTDNSIILDNVKSGIGGDAGNNGIPKDSTIDGTTGDNSFIKNLDTVGKAGGIDKNTVVNAGDLKNLADTPLFFTGDSADGVAAADGLDKNTFGRKLSEEMKIVGGVKLGVDANADPQARKKAIADKLTDGNIGVISDGTNKLTVKLAKELTDLTSVTTGSGDNTTTMTAGGTTTTSKMDDIVKTISTTPNGMTTTEQKVDATGAPTGESKTTTVTPDGVTVTTGTTEGQTTKTVLNKDGLATDGKVVVTNGKDGGKELVTIDKVVDANAPAGTDGEHGQIGLDGKNGSEATITIDRGTKSLADGKNIALDPTKPVGENNPMSMDRITYATKGADGSSINHEVATMDDGFLLTTSGDVSAAQSPTKVAMNHTITIVDGANTKVSKVMTDSTGAIHELHIDVNGLPTTYVDGDGKPITKVGGSYVDADGETLVKVGDAYYRKSQLNNPDDPAAGVKPGEQDKGVTFDVKLVSPDGITNAPKLNNVGSSLVKGDGTRITMGDLNDSATYPATNPIWNSAVNVGDLKAASDAAKTEVTGTGAADVTKLTAADGHDVYNVHVDKLMTVTATDPSKTIKRGGDGKYYNEGDIDGKTFVPNGQGGGNWYNSTDVDQNTGKPLAGKNPLPSDQAPQALNQNELKNSIVNPNGDDPTVLDNVKSGIGGAVKDADKQDANTFLENVNKIGKKDGDQPTADAISENVVVNAKDLKNLVDTGFKLNTSGQGDAGASTVKIGDTINVVDGANTKVSAITSTKDGTHTFHIDVTGLPMTYTAAQFDGDGKVVDGSTVNVSKVGDTYQTEDGTKLVNVGGKYYKPNQLDSNGQPKDGEQGLTVTNSISLQNPNSADDPATLKNVGSGLVDKNGKPVSIDEAVGTNAVNVNDLRKMGSAAKTEVKGTGAAEVTKLTADDGHEIYNVHVDKLMKVTAVTPNTDVTRGGDGKYYKAGDIADKTFVSDGNGGGDWYNSTDVDEKTGKPLDGKNPLPSDQTPQPMKQSDLKNSIVNPNGDGPTVVDNVKSVLDSASIGNGGADGSTIDGVGGNNEFIKQLTGLNPATAADKAKLNSVATVGDLQKVALTPLFFEGDSADGVPATDGTDKNTFGRKLSEKAKIVGGVDLGLQGTVTTEQRKQAIADKLTDKNIGVISNGSDTLTIKLAKDLTGLNSSVYTSLTPAGNDGDATSSMKLDGNGIRFIDGQGKAKTDAPSLTTDGIKGGNKQITDVADGLKNGDIIVSIDDLRNPSKSLKDSSVWTNAVNVNDLKKLVDAGFKLNTSGQGNAGASTVKIGETIKVVDGANTKVSDITSKDGVHEFHIDVTGLPVTYTATKTDANGTPTGKPVDVSKVGDGYQLANGTKLVKVGDKYYRPDQLENGKPKPDEEGLTIKESVSLTQDNSAPATLERVGSGRRNGMKADADPMAWDKILNPSAEDKAKVDNMLTNAANIGDVRDAMQSVTEAGKGGGFGLTGNNGTVTQDLGKTITVKGGIANAVDEKTGDDLNTPEKSTTDKNTYVNVKDITGADGTTSKEMVVEIAKDLTDLDSVTVGEVGADGNTDGVTKITKDGMNTKVVENGKTKSTDVSADGVTVTDADGRTNTSTATKNELVDGKNKNTSTATKNELTDGDNTNTSTATENKLTDKDGNTNTSTSTETKLSDKEGDKTTSIKAGDMTVSKKNDKGETGSTHVDGGTITLENKDKDGKALDAKTELSNKGMTITPVDKKGNPIDGKKVSLSDKGLNNGGNQIINVDSGLGSVKLKDATGDMLNNAVNVGDLKEAINNAQTAVDGDGAAEISKSVDDNGRPTYKVHVDKLVEAKADDGKAIVRGSDNKFYYKDESLQQGTDGKWYAPDQLNPDNTPVEGAVGKATTELTVVPQDKLKTSLVNPNGDGATKLDNIKSAIGGEVKDANGNNTFIDNLNNVGKIGADGKPIIGEDAAVTTGDLKNLADTPLYFSGDRAENATGQNKFDRKLSEETKIVGGAKGELSDNNIGVISNGKDTLTVKLSKDLKDLNTIEVNDSISVGKDGDSTVIKGSETTSSFTEVATGPDGQPLYEVDEKGEVVKDANGDPIPVTKTSSTTTGGGKLATDVERVEMVDGKPVTSHETTTIDGSHFESKDKDGNYTTINGGEIKSYDKDTNGSVTIKGDSLTASSKDENGHDKVTNISSDGFNSTATTFERDASGQLVLDPDTGLPKEVTNSTNINSDGFTATRTDSEGNEVLKTTMQNGNISIEKPQPIINPTTGEAYKVLDKDGNWVPAHGYTKISDNGFEIQGINQSGTGISKVRLSSEGLDNGGNRITHVAEGIAPDDAVNVSQLRGLAQNINNDIANVGANAAALAGLKAIQYDPLEPTQIMAAVGTYRGKQAAALGIAHYKNEDTMFHMGVSIGSDHTMANVGVTYKFGRTDEKKAVPDRYKAGPISSTYVLQDEMVALKEENARMRANDEKMNAAYDEILDLVKQLKQDNEEMKKKLEKLEKK</sequence>
<feature type="compositionally biased region" description="Polar residues" evidence="12">
    <location>
        <begin position="588"/>
        <end position="598"/>
    </location>
</feature>
<dbReference type="SUPFAM" id="SSF101967">
    <property type="entry name" value="Adhesin YadA, collagen-binding domain"/>
    <property type="match status" value="1"/>
</dbReference>
<name>A0ABS2GHR1_9FIRM</name>
<feature type="domain" description="Trimeric autotransporter adhesin YadA-like C-terminal membrane anchor" evidence="13">
    <location>
        <begin position="2731"/>
        <end position="2788"/>
    </location>
</feature>
<dbReference type="SUPFAM" id="SSF54523">
    <property type="entry name" value="Pili subunits"/>
    <property type="match status" value="1"/>
</dbReference>
<dbReference type="Gene3D" id="6.10.250.2040">
    <property type="match status" value="1"/>
</dbReference>
<proteinExistence type="inferred from homology"/>
<feature type="region of interest" description="Disordered" evidence="12">
    <location>
        <begin position="993"/>
        <end position="1029"/>
    </location>
</feature>
<evidence type="ECO:0000259" key="13">
    <source>
        <dbReference type="Pfam" id="PF03895"/>
    </source>
</evidence>
<keyword evidence="6" id="KW-0812">Transmembrane</keyword>
<evidence type="ECO:0000313" key="15">
    <source>
        <dbReference type="EMBL" id="MBM6913704.1"/>
    </source>
</evidence>
<feature type="compositionally biased region" description="Polar residues" evidence="12">
    <location>
        <begin position="1999"/>
        <end position="2023"/>
    </location>
</feature>
<dbReference type="EMBL" id="JACJLA010000035">
    <property type="protein sequence ID" value="MBM6913704.1"/>
    <property type="molecule type" value="Genomic_DNA"/>
</dbReference>
<evidence type="ECO:0000313" key="16">
    <source>
        <dbReference type="Proteomes" id="UP000707138"/>
    </source>
</evidence>
<keyword evidence="7" id="KW-0732">Signal</keyword>
<feature type="compositionally biased region" description="Basic and acidic residues" evidence="12">
    <location>
        <begin position="2041"/>
        <end position="2051"/>
    </location>
</feature>
<feature type="region of interest" description="Disordered" evidence="12">
    <location>
        <begin position="1350"/>
        <end position="1395"/>
    </location>
</feature>
<feature type="compositionally biased region" description="Polar residues" evidence="12">
    <location>
        <begin position="1003"/>
        <end position="1014"/>
    </location>
</feature>
<organism evidence="15 16">
    <name type="scientific">Veillonella magna</name>
    <dbReference type="NCBI Taxonomy" id="464322"/>
    <lineage>
        <taxon>Bacteria</taxon>
        <taxon>Bacillati</taxon>
        <taxon>Bacillota</taxon>
        <taxon>Negativicutes</taxon>
        <taxon>Veillonellales</taxon>
        <taxon>Veillonellaceae</taxon>
        <taxon>Veillonella</taxon>
    </lineage>
</organism>
<evidence type="ECO:0000256" key="6">
    <source>
        <dbReference type="ARBA" id="ARBA00022692"/>
    </source>
</evidence>
<feature type="coiled-coil region" evidence="11">
    <location>
        <begin position="2837"/>
        <end position="2864"/>
    </location>
</feature>
<evidence type="ECO:0000256" key="7">
    <source>
        <dbReference type="ARBA" id="ARBA00022729"/>
    </source>
</evidence>
<evidence type="ECO:0000259" key="14">
    <source>
        <dbReference type="Pfam" id="PF05662"/>
    </source>
</evidence>
<feature type="region of interest" description="Disordered" evidence="12">
    <location>
        <begin position="1782"/>
        <end position="1803"/>
    </location>
</feature>
<keyword evidence="11" id="KW-0175">Coiled coil</keyword>
<comment type="caution">
    <text evidence="15">The sequence shown here is derived from an EMBL/GenBank/DDBJ whole genome shotgun (WGS) entry which is preliminary data.</text>
</comment>
<feature type="region of interest" description="Disordered" evidence="12">
    <location>
        <begin position="588"/>
        <end position="621"/>
    </location>
</feature>
<evidence type="ECO:0000256" key="3">
    <source>
        <dbReference type="ARBA" id="ARBA00005848"/>
    </source>
</evidence>